<comment type="cofactor">
    <cofactor evidence="2">
        <name>pyridoxal 5'-phosphate</name>
        <dbReference type="ChEBI" id="CHEBI:597326"/>
    </cofactor>
</comment>
<evidence type="ECO:0000256" key="5">
    <source>
        <dbReference type="ARBA" id="ARBA00012143"/>
    </source>
</evidence>
<evidence type="ECO:0000256" key="3">
    <source>
        <dbReference type="ARBA" id="ARBA00004819"/>
    </source>
</evidence>
<keyword evidence="10" id="KW-0808">Transferase</keyword>
<keyword evidence="7" id="KW-0413">Isomerase</keyword>
<protein>
    <recommendedName>
        <fullName evidence="5">glutamate-1-semialdehyde 2,1-aminomutase</fullName>
        <ecNumber evidence="5">5.4.3.8</ecNumber>
    </recommendedName>
</protein>
<dbReference type="AlphaFoldDB" id="A0A934K0V8"/>
<evidence type="ECO:0000256" key="8">
    <source>
        <dbReference type="ARBA" id="ARBA00023244"/>
    </source>
</evidence>
<name>A0A934K0V8_9BACT</name>
<dbReference type="InterPro" id="IPR005814">
    <property type="entry name" value="Aminotrans_3"/>
</dbReference>
<evidence type="ECO:0000313" key="11">
    <source>
        <dbReference type="Proteomes" id="UP000606991"/>
    </source>
</evidence>
<dbReference type="InterPro" id="IPR015422">
    <property type="entry name" value="PyrdxlP-dep_Trfase_small"/>
</dbReference>
<dbReference type="PROSITE" id="PS00600">
    <property type="entry name" value="AA_TRANSFER_CLASS_3"/>
    <property type="match status" value="1"/>
</dbReference>
<evidence type="ECO:0000256" key="9">
    <source>
        <dbReference type="RuleBase" id="RU003560"/>
    </source>
</evidence>
<dbReference type="InterPro" id="IPR049704">
    <property type="entry name" value="Aminotrans_3_PPA_site"/>
</dbReference>
<dbReference type="GO" id="GO:0030170">
    <property type="term" value="F:pyridoxal phosphate binding"/>
    <property type="evidence" value="ECO:0007669"/>
    <property type="project" value="InterPro"/>
</dbReference>
<evidence type="ECO:0000313" key="10">
    <source>
        <dbReference type="EMBL" id="MBJ7593805.1"/>
    </source>
</evidence>
<keyword evidence="6 9" id="KW-0663">Pyridoxal phosphate</keyword>
<dbReference type="Gene3D" id="3.90.1150.10">
    <property type="entry name" value="Aspartate Aminotransferase, domain 1"/>
    <property type="match status" value="1"/>
</dbReference>
<dbReference type="EMBL" id="JAEKNS010000037">
    <property type="protein sequence ID" value="MBJ7593805.1"/>
    <property type="molecule type" value="Genomic_DNA"/>
</dbReference>
<dbReference type="GO" id="GO:0042286">
    <property type="term" value="F:glutamate-1-semialdehyde 2,1-aminomutase activity"/>
    <property type="evidence" value="ECO:0007669"/>
    <property type="project" value="UniProtKB-EC"/>
</dbReference>
<dbReference type="SUPFAM" id="SSF53383">
    <property type="entry name" value="PLP-dependent transferases"/>
    <property type="match status" value="1"/>
</dbReference>
<evidence type="ECO:0000256" key="7">
    <source>
        <dbReference type="ARBA" id="ARBA00023235"/>
    </source>
</evidence>
<dbReference type="RefSeq" id="WP_337309427.1">
    <property type="nucleotide sequence ID" value="NZ_JAEKNS010000037.1"/>
</dbReference>
<comment type="similarity">
    <text evidence="4">Belongs to the class-III pyridoxal-phosphate-dependent aminotransferase family. HemL subfamily.</text>
</comment>
<dbReference type="InterPro" id="IPR015421">
    <property type="entry name" value="PyrdxlP-dep_Trfase_major"/>
</dbReference>
<dbReference type="Pfam" id="PF00202">
    <property type="entry name" value="Aminotran_3"/>
    <property type="match status" value="1"/>
</dbReference>
<dbReference type="EC" id="5.4.3.8" evidence="5"/>
<dbReference type="PANTHER" id="PTHR43713:SF3">
    <property type="entry name" value="GLUTAMATE-1-SEMIALDEHYDE 2,1-AMINOMUTASE 1, CHLOROPLASTIC-RELATED"/>
    <property type="match status" value="1"/>
</dbReference>
<proteinExistence type="inferred from homology"/>
<dbReference type="GO" id="GO:0008483">
    <property type="term" value="F:transaminase activity"/>
    <property type="evidence" value="ECO:0007669"/>
    <property type="project" value="UniProtKB-KW"/>
</dbReference>
<evidence type="ECO:0000256" key="4">
    <source>
        <dbReference type="ARBA" id="ARBA00008981"/>
    </source>
</evidence>
<dbReference type="Gene3D" id="3.40.640.10">
    <property type="entry name" value="Type I PLP-dependent aspartate aminotransferase-like (Major domain)"/>
    <property type="match status" value="1"/>
</dbReference>
<organism evidence="10 11">
    <name type="scientific">Candidatus Aeolococcus gillhamiae</name>
    <dbReference type="NCBI Taxonomy" id="3127015"/>
    <lineage>
        <taxon>Bacteria</taxon>
        <taxon>Bacillati</taxon>
        <taxon>Candidatus Dormiibacterota</taxon>
        <taxon>Candidatus Dormibacteria</taxon>
        <taxon>Candidatus Aeolococcales</taxon>
        <taxon>Candidatus Aeolococcaceae</taxon>
        <taxon>Candidatus Aeolococcus</taxon>
    </lineage>
</organism>
<evidence type="ECO:0000256" key="6">
    <source>
        <dbReference type="ARBA" id="ARBA00022898"/>
    </source>
</evidence>
<dbReference type="Proteomes" id="UP000606991">
    <property type="component" value="Unassembled WGS sequence"/>
</dbReference>
<comment type="pathway">
    <text evidence="3">Porphyrin-containing compound metabolism; protoporphyrin-IX biosynthesis; 5-aminolevulinate from L-glutamyl-tRNA(Glu): step 2/2.</text>
</comment>
<dbReference type="CDD" id="cd00610">
    <property type="entry name" value="OAT_like"/>
    <property type="match status" value="1"/>
</dbReference>
<dbReference type="InterPro" id="IPR015424">
    <property type="entry name" value="PyrdxlP-dep_Trfase"/>
</dbReference>
<dbReference type="PANTHER" id="PTHR43713">
    <property type="entry name" value="GLUTAMATE-1-SEMIALDEHYDE 2,1-AMINOMUTASE"/>
    <property type="match status" value="1"/>
</dbReference>
<reference evidence="10 11" key="1">
    <citation type="submission" date="2020-10" db="EMBL/GenBank/DDBJ databases">
        <title>Ca. Dormibacterota MAGs.</title>
        <authorList>
            <person name="Montgomery K."/>
        </authorList>
    </citation>
    <scope>NUCLEOTIDE SEQUENCE [LARGE SCALE GENOMIC DNA]</scope>
    <source>
        <strain evidence="10">SC8812_S17_18</strain>
    </source>
</reference>
<keyword evidence="10" id="KW-0032">Aminotransferase</keyword>
<comment type="catalytic activity">
    <reaction evidence="1">
        <text>(S)-4-amino-5-oxopentanoate = 5-aminolevulinate</text>
        <dbReference type="Rhea" id="RHEA:14265"/>
        <dbReference type="ChEBI" id="CHEBI:57501"/>
        <dbReference type="ChEBI" id="CHEBI:356416"/>
        <dbReference type="EC" id="5.4.3.8"/>
    </reaction>
</comment>
<sequence length="419" mass="44594">MLANAEQLLPGGGVTSLSLPGGVRKVIARGKGSRIWDVAGDEYVDYLLGSGPLIAGHAHPAVVDAVQRQAALGSTFYAVTEPILRLAQRIVDSVPCAEMVQFCTSGSEATAYALRIARAATGRDAVLKFEGGFHGANDYAQMSLFPSVAATYPSSQPSSGGIPHALVEDVLVVPFNDLGQVRAVVEENRNRLSAIIVEPVQRVIEPVPGFLQGLRDLATRYGIVLIFDEIVTGFRLGEAGAQGYYGVKPDLATYGKIIGGGYPLAAVAGQSTLMELADPGRRGKGDYVYFSGTLNGNPIAAVAGLATMELLDDAAYKRLFAAGERLRGGLQDAFARHDIAVRVLGIGPMFQVLITDETVRDYWGMQRADSVRLKKIAAAVFQQGFFLSGDKGYLSLAHTDDDLDRTIQAFAVAIRSQSD</sequence>
<accession>A0A934K0V8</accession>
<evidence type="ECO:0000256" key="2">
    <source>
        <dbReference type="ARBA" id="ARBA00001933"/>
    </source>
</evidence>
<keyword evidence="8" id="KW-0627">Porphyrin biosynthesis</keyword>
<dbReference type="GO" id="GO:0006779">
    <property type="term" value="P:porphyrin-containing compound biosynthetic process"/>
    <property type="evidence" value="ECO:0007669"/>
    <property type="project" value="UniProtKB-KW"/>
</dbReference>
<evidence type="ECO:0000256" key="1">
    <source>
        <dbReference type="ARBA" id="ARBA00001579"/>
    </source>
</evidence>
<gene>
    <name evidence="10" type="ORF">JF886_02915</name>
</gene>
<comment type="caution">
    <text evidence="10">The sequence shown here is derived from an EMBL/GenBank/DDBJ whole genome shotgun (WGS) entry which is preliminary data.</text>
</comment>
<dbReference type="FunFam" id="3.40.640.10:FF:000021">
    <property type="entry name" value="Glutamate-1-semialdehyde 2,1-aminomutase"/>
    <property type="match status" value="1"/>
</dbReference>